<dbReference type="PANTHER" id="PTHR43142">
    <property type="entry name" value="CARBOXYLIC ESTER HYDROLASE"/>
    <property type="match status" value="1"/>
</dbReference>
<dbReference type="Proteomes" id="UP001148838">
    <property type="component" value="Unassembled WGS sequence"/>
</dbReference>
<organism evidence="6 7">
    <name type="scientific">Periplaneta americana</name>
    <name type="common">American cockroach</name>
    <name type="synonym">Blatta americana</name>
    <dbReference type="NCBI Taxonomy" id="6978"/>
    <lineage>
        <taxon>Eukaryota</taxon>
        <taxon>Metazoa</taxon>
        <taxon>Ecdysozoa</taxon>
        <taxon>Arthropoda</taxon>
        <taxon>Hexapoda</taxon>
        <taxon>Insecta</taxon>
        <taxon>Pterygota</taxon>
        <taxon>Neoptera</taxon>
        <taxon>Polyneoptera</taxon>
        <taxon>Dictyoptera</taxon>
        <taxon>Blattodea</taxon>
        <taxon>Blattoidea</taxon>
        <taxon>Blattidae</taxon>
        <taxon>Blattinae</taxon>
        <taxon>Periplaneta</taxon>
    </lineage>
</organism>
<gene>
    <name evidence="6" type="ORF">ANN_04424</name>
</gene>
<dbReference type="Pfam" id="PF00135">
    <property type="entry name" value="COesterase"/>
    <property type="match status" value="1"/>
</dbReference>
<dbReference type="PANTHER" id="PTHR43142:SF1">
    <property type="entry name" value="CARBOXYLIC ESTER HYDROLASE"/>
    <property type="match status" value="1"/>
</dbReference>
<keyword evidence="2" id="KW-0719">Serine esterase</keyword>
<accession>A0ABQ8TA23</accession>
<dbReference type="InterPro" id="IPR002018">
    <property type="entry name" value="CarbesteraseB"/>
</dbReference>
<evidence type="ECO:0000256" key="4">
    <source>
        <dbReference type="ARBA" id="ARBA00023180"/>
    </source>
</evidence>
<dbReference type="Gene3D" id="3.40.50.1820">
    <property type="entry name" value="alpha/beta hydrolase"/>
    <property type="match status" value="1"/>
</dbReference>
<name>A0ABQ8TA23_PERAM</name>
<evidence type="ECO:0000259" key="5">
    <source>
        <dbReference type="Pfam" id="PF00135"/>
    </source>
</evidence>
<keyword evidence="3" id="KW-0378">Hydrolase</keyword>
<dbReference type="InterPro" id="IPR029058">
    <property type="entry name" value="AB_hydrolase_fold"/>
</dbReference>
<dbReference type="SUPFAM" id="SSF53474">
    <property type="entry name" value="alpha/beta-Hydrolases"/>
    <property type="match status" value="1"/>
</dbReference>
<keyword evidence="7" id="KW-1185">Reference proteome</keyword>
<comment type="similarity">
    <text evidence="1">Belongs to the type-B carboxylesterase/lipase family.</text>
</comment>
<feature type="domain" description="Carboxylesterase type B" evidence="5">
    <location>
        <begin position="3"/>
        <end position="484"/>
    </location>
</feature>
<evidence type="ECO:0000313" key="6">
    <source>
        <dbReference type="EMBL" id="KAJ4442831.1"/>
    </source>
</evidence>
<evidence type="ECO:0000313" key="7">
    <source>
        <dbReference type="Proteomes" id="UP001148838"/>
    </source>
</evidence>
<protein>
    <recommendedName>
        <fullName evidence="5">Carboxylesterase type B domain-containing protein</fullName>
    </recommendedName>
</protein>
<comment type="caution">
    <text evidence="6">The sequence shown here is derived from an EMBL/GenBank/DDBJ whole genome shotgun (WGS) entry which is preliminary data.</text>
</comment>
<keyword evidence="4" id="KW-0325">Glycoprotein</keyword>
<dbReference type="InterPro" id="IPR019819">
    <property type="entry name" value="Carboxylesterase_B_CS"/>
</dbReference>
<dbReference type="PROSITE" id="PS00941">
    <property type="entry name" value="CARBOXYLESTERASE_B_2"/>
    <property type="match status" value="1"/>
</dbReference>
<evidence type="ECO:0000256" key="2">
    <source>
        <dbReference type="ARBA" id="ARBA00022487"/>
    </source>
</evidence>
<reference evidence="6 7" key="1">
    <citation type="journal article" date="2022" name="Allergy">
        <title>Genome assembly and annotation of Periplaneta americana reveal a comprehensive cockroach allergen profile.</title>
        <authorList>
            <person name="Wang L."/>
            <person name="Xiong Q."/>
            <person name="Saelim N."/>
            <person name="Wang L."/>
            <person name="Nong W."/>
            <person name="Wan A.T."/>
            <person name="Shi M."/>
            <person name="Liu X."/>
            <person name="Cao Q."/>
            <person name="Hui J.H.L."/>
            <person name="Sookrung N."/>
            <person name="Leung T.F."/>
            <person name="Tungtrongchitr A."/>
            <person name="Tsui S.K.W."/>
        </authorList>
    </citation>
    <scope>NUCLEOTIDE SEQUENCE [LARGE SCALE GENOMIC DNA]</scope>
    <source>
        <strain evidence="6">PWHHKU_190912</strain>
    </source>
</reference>
<proteinExistence type="inferred from homology"/>
<evidence type="ECO:0000256" key="3">
    <source>
        <dbReference type="ARBA" id="ARBA00022801"/>
    </source>
</evidence>
<sequence>MLQPPAPPERWDGVFNATKDGPLCLQKDYLQLVPQVQGQEDCLYLNVYTPTVNPAKPLSVMVYVHGGGFFSGTGASFLWGPRFLLDKDVVLVTFNYRVGALGFLSTGDNAAPGNYGLKDQVAALQWVRANIAALGGDPLCVTLFGQSAGGAAVHYHMLSPLSGGLFHRAISQSGTALDAWAWPADSLALARRQAMFVGCDPDVDTATMVKCLRQVDVTTLVDSGDKFKFWSVDPLDVFGPVVEQGSNAFLTGDPFYLLKTGQFHRVPWMTGVVTDEGIVRGLPILKNATLLEDLNQHLHVLGPRLFEINKSTMGGDEVLAYVWERILSFFLGDTHAATITPENEHRFIDAFTDRSFVHGFHRSALLHRDAGHKNVFLYHFDYRGLYSFSSVFANTSTDYGVSHCDDLIYLFHLPLLFGEWPPEHPDLKMSEKLIQLWTDFAKFGTPSAHWEPQSPGQPLRYMQIRAGPSLTMQQDLFQKRMDFWDSLPLIENSSSDFQPSYYLDLVYNYILYLTN</sequence>
<dbReference type="EMBL" id="JAJSOF020000013">
    <property type="protein sequence ID" value="KAJ4442831.1"/>
    <property type="molecule type" value="Genomic_DNA"/>
</dbReference>
<evidence type="ECO:0000256" key="1">
    <source>
        <dbReference type="ARBA" id="ARBA00005964"/>
    </source>
</evidence>